<reference evidence="8" key="3">
    <citation type="submission" date="2015-06" db="UniProtKB">
        <authorList>
            <consortium name="EnsemblMetazoa"/>
        </authorList>
    </citation>
    <scope>IDENTIFICATION</scope>
</reference>
<dbReference type="InterPro" id="IPR001370">
    <property type="entry name" value="BIR_rpt"/>
</dbReference>
<evidence type="ECO:0000256" key="5">
    <source>
        <dbReference type="SAM" id="MobiDB-lite"/>
    </source>
</evidence>
<dbReference type="CDD" id="cd00022">
    <property type="entry name" value="BIR"/>
    <property type="match status" value="1"/>
</dbReference>
<dbReference type="PANTHER" id="PTHR10044">
    <property type="entry name" value="INHIBITOR OF APOPTOSIS"/>
    <property type="match status" value="1"/>
</dbReference>
<evidence type="ECO:0000256" key="3">
    <source>
        <dbReference type="ARBA" id="ARBA00022833"/>
    </source>
</evidence>
<dbReference type="EnsemblMetazoa" id="CapteT220752">
    <property type="protein sequence ID" value="CapteP220752"/>
    <property type="gene ID" value="CapteG220752"/>
</dbReference>
<organism evidence="7">
    <name type="scientific">Capitella teleta</name>
    <name type="common">Polychaete worm</name>
    <dbReference type="NCBI Taxonomy" id="283909"/>
    <lineage>
        <taxon>Eukaryota</taxon>
        <taxon>Metazoa</taxon>
        <taxon>Spiralia</taxon>
        <taxon>Lophotrochozoa</taxon>
        <taxon>Annelida</taxon>
        <taxon>Polychaeta</taxon>
        <taxon>Sedentaria</taxon>
        <taxon>Scolecida</taxon>
        <taxon>Capitellidae</taxon>
        <taxon>Capitella</taxon>
    </lineage>
</organism>
<dbReference type="PROSITE" id="PS50143">
    <property type="entry name" value="BIR_REPEAT_2"/>
    <property type="match status" value="1"/>
</dbReference>
<dbReference type="GO" id="GO:0005634">
    <property type="term" value="C:nucleus"/>
    <property type="evidence" value="ECO:0007669"/>
    <property type="project" value="TreeGrafter"/>
</dbReference>
<dbReference type="AlphaFoldDB" id="R7U6U4"/>
<keyword evidence="3" id="KW-0862">Zinc</keyword>
<dbReference type="EMBL" id="AMQN01001688">
    <property type="status" value="NOT_ANNOTATED_CDS"/>
    <property type="molecule type" value="Genomic_DNA"/>
</dbReference>
<dbReference type="InterPro" id="IPR001841">
    <property type="entry name" value="Znf_RING"/>
</dbReference>
<dbReference type="SUPFAM" id="SSF57924">
    <property type="entry name" value="Inhibitor of apoptosis (IAP) repeat"/>
    <property type="match status" value="1"/>
</dbReference>
<feature type="region of interest" description="Disordered" evidence="5">
    <location>
        <begin position="17"/>
        <end position="37"/>
    </location>
</feature>
<feature type="compositionally biased region" description="Basic residues" evidence="5">
    <location>
        <begin position="105"/>
        <end position="120"/>
    </location>
</feature>
<proteinExistence type="inferred from homology"/>
<dbReference type="Gene3D" id="1.10.1170.10">
    <property type="entry name" value="Inhibitor Of Apoptosis Protein (2mihbC-IAP-1), Chain A"/>
    <property type="match status" value="1"/>
</dbReference>
<reference evidence="9" key="1">
    <citation type="submission" date="2012-12" db="EMBL/GenBank/DDBJ databases">
        <authorList>
            <person name="Hellsten U."/>
            <person name="Grimwood J."/>
            <person name="Chapman J.A."/>
            <person name="Shapiro H."/>
            <person name="Aerts A."/>
            <person name="Otillar R.P."/>
            <person name="Terry A.Y."/>
            <person name="Boore J.L."/>
            <person name="Simakov O."/>
            <person name="Marletaz F."/>
            <person name="Cho S.-J."/>
            <person name="Edsinger-Gonzales E."/>
            <person name="Havlak P."/>
            <person name="Kuo D.-H."/>
            <person name="Larsson T."/>
            <person name="Lv J."/>
            <person name="Arendt D."/>
            <person name="Savage R."/>
            <person name="Osoegawa K."/>
            <person name="de Jong P."/>
            <person name="Lindberg D.R."/>
            <person name="Seaver E.C."/>
            <person name="Weisblat D.A."/>
            <person name="Putnam N.H."/>
            <person name="Grigoriev I.V."/>
            <person name="Rokhsar D.S."/>
        </authorList>
    </citation>
    <scope>NUCLEOTIDE SEQUENCE</scope>
    <source>
        <strain evidence="9">I ESC-2004</strain>
    </source>
</reference>
<dbReference type="Proteomes" id="UP000014760">
    <property type="component" value="Unassembled WGS sequence"/>
</dbReference>
<dbReference type="PROSITE" id="PS01282">
    <property type="entry name" value="BIR_REPEAT_1"/>
    <property type="match status" value="1"/>
</dbReference>
<comment type="similarity">
    <text evidence="1">Belongs to the IAP family.</text>
</comment>
<dbReference type="OrthoDB" id="4034597at2759"/>
<dbReference type="EMBL" id="KB304598">
    <property type="protein sequence ID" value="ELU01866.1"/>
    <property type="molecule type" value="Genomic_DNA"/>
</dbReference>
<feature type="compositionally biased region" description="Polar residues" evidence="5">
    <location>
        <begin position="17"/>
        <end position="33"/>
    </location>
</feature>
<keyword evidence="9" id="KW-1185">Reference proteome</keyword>
<protein>
    <recommendedName>
        <fullName evidence="6">RING-type domain-containing protein</fullName>
    </recommendedName>
</protein>
<evidence type="ECO:0000256" key="2">
    <source>
        <dbReference type="ARBA" id="ARBA00022771"/>
    </source>
</evidence>
<dbReference type="InterPro" id="IPR013083">
    <property type="entry name" value="Znf_RING/FYVE/PHD"/>
</dbReference>
<dbReference type="SMART" id="SM00238">
    <property type="entry name" value="BIR"/>
    <property type="match status" value="1"/>
</dbReference>
<dbReference type="STRING" id="283909.R7U6U4"/>
<dbReference type="GO" id="GO:0008270">
    <property type="term" value="F:zinc ion binding"/>
    <property type="evidence" value="ECO:0007669"/>
    <property type="project" value="UniProtKB-KW"/>
</dbReference>
<dbReference type="InterPro" id="IPR050784">
    <property type="entry name" value="IAP"/>
</dbReference>
<evidence type="ECO:0000256" key="1">
    <source>
        <dbReference type="ARBA" id="ARBA00006672"/>
    </source>
</evidence>
<evidence type="ECO:0000313" key="9">
    <source>
        <dbReference type="Proteomes" id="UP000014760"/>
    </source>
</evidence>
<dbReference type="PANTHER" id="PTHR10044:SF139">
    <property type="entry name" value="DEATH-ASSOCIATED INHIBITOR OF APOPTOSIS 2"/>
    <property type="match status" value="1"/>
</dbReference>
<accession>R7U6U4</accession>
<reference evidence="7 9" key="2">
    <citation type="journal article" date="2013" name="Nature">
        <title>Insights into bilaterian evolution from three spiralian genomes.</title>
        <authorList>
            <person name="Simakov O."/>
            <person name="Marletaz F."/>
            <person name="Cho S.J."/>
            <person name="Edsinger-Gonzales E."/>
            <person name="Havlak P."/>
            <person name="Hellsten U."/>
            <person name="Kuo D.H."/>
            <person name="Larsson T."/>
            <person name="Lv J."/>
            <person name="Arendt D."/>
            <person name="Savage R."/>
            <person name="Osoegawa K."/>
            <person name="de Jong P."/>
            <person name="Grimwood J."/>
            <person name="Chapman J.A."/>
            <person name="Shapiro H."/>
            <person name="Aerts A."/>
            <person name="Otillar R.P."/>
            <person name="Terry A.Y."/>
            <person name="Boore J.L."/>
            <person name="Grigoriev I.V."/>
            <person name="Lindberg D.R."/>
            <person name="Seaver E.C."/>
            <person name="Weisblat D.A."/>
            <person name="Putnam N.H."/>
            <person name="Rokhsar D.S."/>
        </authorList>
    </citation>
    <scope>NUCLEOTIDE SEQUENCE</scope>
    <source>
        <strain evidence="7 9">I ESC-2004</strain>
    </source>
</reference>
<evidence type="ECO:0000313" key="7">
    <source>
        <dbReference type="EMBL" id="ELU01866.1"/>
    </source>
</evidence>
<gene>
    <name evidence="7" type="ORF">CAPTEDRAFT_220752</name>
</gene>
<dbReference type="PROSITE" id="PS50089">
    <property type="entry name" value="ZF_RING_2"/>
    <property type="match status" value="1"/>
</dbReference>
<dbReference type="HOGENOM" id="CLU_016347_2_0_1"/>
<feature type="domain" description="RING-type" evidence="6">
    <location>
        <begin position="209"/>
        <end position="244"/>
    </location>
</feature>
<dbReference type="GO" id="GO:0005737">
    <property type="term" value="C:cytoplasm"/>
    <property type="evidence" value="ECO:0007669"/>
    <property type="project" value="TreeGrafter"/>
</dbReference>
<evidence type="ECO:0000313" key="8">
    <source>
        <dbReference type="EnsemblMetazoa" id="CapteP220752"/>
    </source>
</evidence>
<sequence>MASSAVFAHLPSGNYITSTSGNKTQHSNSNPNDFQDEKGRLKSFAQWPYWSPVKSEDFSNTGLYFTGRADIVKCSECSVEIGGWGLGQTPSEVHRERNPSCPFVKKGKSKRRRGKRGKKKIPTEEKKLSAGDKSAAAVVNAIRMVGYPDDLIQRAIEMQGQNTPTIESTFNAIHRLEDAHIEIKEIIPKSDKAEAIRRENRELRLSNTCRLCRAADVQVVTQPCNHFVMCSDCLKKVAKCPKCKATIVNSIRVYRS</sequence>
<keyword evidence="2 4" id="KW-0479">Metal-binding</keyword>
<name>R7U6U4_CAPTE</name>
<feature type="region of interest" description="Disordered" evidence="5">
    <location>
        <begin position="86"/>
        <end position="127"/>
    </location>
</feature>
<evidence type="ECO:0000256" key="4">
    <source>
        <dbReference type="PROSITE-ProRule" id="PRU00175"/>
    </source>
</evidence>
<dbReference type="Pfam" id="PF00653">
    <property type="entry name" value="BIR"/>
    <property type="match status" value="1"/>
</dbReference>
<dbReference type="Gene3D" id="3.30.40.10">
    <property type="entry name" value="Zinc/RING finger domain, C3HC4 (zinc finger)"/>
    <property type="match status" value="1"/>
</dbReference>
<evidence type="ECO:0000259" key="6">
    <source>
        <dbReference type="PROSITE" id="PS50089"/>
    </source>
</evidence>
<dbReference type="OMA" id="DNIRNAY"/>
<keyword evidence="2 4" id="KW-0863">Zinc-finger</keyword>
<dbReference type="Pfam" id="PF13920">
    <property type="entry name" value="zf-C3HC4_3"/>
    <property type="match status" value="1"/>
</dbReference>